<dbReference type="OrthoDB" id="29759at10239"/>
<organism evidence="1 2">
    <name type="scientific">Rosellinia necatrix mycoreovirus 3 (isolate W370)</name>
    <name type="common">RnMYRV-3</name>
    <name type="synonym">Rosellinia anti-rot virus</name>
    <dbReference type="NCBI Taxonomy" id="311229"/>
    <lineage>
        <taxon>Viruses</taxon>
        <taxon>Riboviria</taxon>
        <taxon>Orthornavirae</taxon>
        <taxon>Duplornaviricota</taxon>
        <taxon>Resentoviricetes</taxon>
        <taxon>Reovirales</taxon>
        <taxon>Spinareoviridae</taxon>
        <taxon>Mycoreovirus</taxon>
        <taxon>Mycoreovirus roselliniae</taxon>
    </lineage>
</organism>
<name>Q8JXF2_MYRVW</name>
<organismHost>
    <name type="scientific">Rosellinia necatrix</name>
    <name type="common">White root-rot fungus</name>
    <dbReference type="NCBI Taxonomy" id="77044"/>
</organismHost>
<dbReference type="GeneID" id="5076530"/>
<dbReference type="EMBL" id="AB073279">
    <property type="protein sequence ID" value="BAC07521.1"/>
    <property type="molecule type" value="Genomic_RNA"/>
</dbReference>
<keyword evidence="2" id="KW-1185">Reference proteome</keyword>
<reference evidence="1 2" key="1">
    <citation type="journal article" date="2002" name="Virus Genes">
        <title>Nucleotide sequences of double-stranded RNA segments from a hypovirulent strain of the white root rot fungus Rosellinia necatrix: possibility of the first member of the Reoviridae from fungus.</title>
        <authorList>
            <person name="Osaki H."/>
            <person name="Wei C.Z."/>
            <person name="Arakawa M."/>
            <person name="Iwanami T."/>
            <person name="Nomura K."/>
            <person name="Matsumoto N."/>
            <person name="Ohtsu Y."/>
        </authorList>
    </citation>
    <scope>NUCLEOTIDE SEQUENCE [LARGE SCALE GENOMIC DNA]</scope>
</reference>
<accession>Q8JXF2</accession>
<dbReference type="Proteomes" id="UP000151058">
    <property type="component" value="Genome"/>
</dbReference>
<protein>
    <submittedName>
        <fullName evidence="1">P8</fullName>
    </submittedName>
</protein>
<evidence type="ECO:0000313" key="1">
    <source>
        <dbReference type="EMBL" id="BAC07521.1"/>
    </source>
</evidence>
<proteinExistence type="predicted"/>
<dbReference type="KEGG" id="vg:5076530"/>
<evidence type="ECO:0000313" key="2">
    <source>
        <dbReference type="Proteomes" id="UP000151058"/>
    </source>
</evidence>
<dbReference type="RefSeq" id="YP_392471.1">
    <property type="nucleotide sequence ID" value="NC_007527.1"/>
</dbReference>
<reference evidence="2" key="3">
    <citation type="journal article" date="2004" name="Arch. Virol.">
        <title>Complete nucleotide sequences of genome segments 1 and 3 of Rosellinia anti-rot virus in the family Reoviridae.</title>
        <authorList>
            <person name="Wei C.Z."/>
            <person name="Osaki H."/>
            <person name="Iwanami T."/>
            <person name="Matsumoto N."/>
            <person name="Ohtsu Y."/>
        </authorList>
    </citation>
    <scope>NUCLEOTIDE SEQUENCE [LARGE SCALE GENOMIC DNA]</scope>
</reference>
<reference evidence="2" key="2">
    <citation type="journal article" date="2003" name="J. Gen. Virol.">
        <title>Molecular characterization of dsRNA segments 2 and 5 and electron microscopy of a novel reovirus from a hypovirulent isolate, W370, of the plant pathogen Rosellinia necatrix.</title>
        <authorList>
            <person name="Wei C.Z."/>
            <person name="Osaki H."/>
            <person name="Iwanami T."/>
            <person name="Matsumoto N."/>
            <person name="Ohtsu Y."/>
        </authorList>
    </citation>
    <scope>NUCLEOTIDE SEQUENCE [LARGE SCALE GENOMIC DNA]</scope>
</reference>
<sequence>MLLALSLYAITLPSCVMLAPQLMRILHVYALEVEVGGRYPITLTVNGRVHTCLNYGTSAERFRECVLGPDRLINPPNSRSHANIIEFVILDDKPDGSSWHTKDQLVSTIQDWFRADVDTPFPCDGHVSTIVFSTGITRSLRRFLELWEDISHFRSHPFPLSHVHYIGPVSSHGLLSHTGLPVHVSDFHRYIGFSSGIFYMYVNRTWHKDLGMLTPAVNNSDGLTALARANKVPKYDEYFYDEHMYRLFGVDGGAFVTATGNGLYHTNPGYEMLALQMFHVCMNHTGIVERFQHRILSRESARIADARNLVATAIAANPQLGTGFD</sequence>